<dbReference type="GO" id="GO:0003700">
    <property type="term" value="F:DNA-binding transcription factor activity"/>
    <property type="evidence" value="ECO:0007669"/>
    <property type="project" value="InterPro"/>
</dbReference>
<name>A0A254T9L4_9BURK</name>
<dbReference type="GO" id="GO:0006351">
    <property type="term" value="P:DNA-templated transcription"/>
    <property type="evidence" value="ECO:0007669"/>
    <property type="project" value="TreeGrafter"/>
</dbReference>
<keyword evidence="3" id="KW-0238">DNA-binding</keyword>
<dbReference type="Pfam" id="PF03466">
    <property type="entry name" value="LysR_substrate"/>
    <property type="match status" value="1"/>
</dbReference>
<reference evidence="7 8" key="1">
    <citation type="submission" date="2016-02" db="EMBL/GenBank/DDBJ databases">
        <authorList>
            <person name="Wen L."/>
            <person name="He K."/>
            <person name="Yang H."/>
        </authorList>
    </citation>
    <scope>NUCLEOTIDE SEQUENCE [LARGE SCALE GENOMIC DNA]</scope>
    <source>
        <strain evidence="7 8">TSA40</strain>
    </source>
</reference>
<evidence type="ECO:0000259" key="6">
    <source>
        <dbReference type="PROSITE" id="PS50931"/>
    </source>
</evidence>
<comment type="caution">
    <text evidence="7">The sequence shown here is derived from an EMBL/GenBank/DDBJ whole genome shotgun (WGS) entry which is preliminary data.</text>
</comment>
<dbReference type="OrthoDB" id="8885940at2"/>
<dbReference type="InterPro" id="IPR036388">
    <property type="entry name" value="WH-like_DNA-bd_sf"/>
</dbReference>
<dbReference type="FunFam" id="1.10.10.10:FF:000001">
    <property type="entry name" value="LysR family transcriptional regulator"/>
    <property type="match status" value="1"/>
</dbReference>
<dbReference type="SUPFAM" id="SSF53850">
    <property type="entry name" value="Periplasmic binding protein-like II"/>
    <property type="match status" value="1"/>
</dbReference>
<evidence type="ECO:0000313" key="7">
    <source>
        <dbReference type="EMBL" id="OWW19341.1"/>
    </source>
</evidence>
<dbReference type="InterPro" id="IPR058163">
    <property type="entry name" value="LysR-type_TF_proteobact-type"/>
</dbReference>
<evidence type="ECO:0000256" key="2">
    <source>
        <dbReference type="ARBA" id="ARBA00023015"/>
    </source>
</evidence>
<dbReference type="PANTHER" id="PTHR30537">
    <property type="entry name" value="HTH-TYPE TRANSCRIPTIONAL REGULATOR"/>
    <property type="match status" value="1"/>
</dbReference>
<evidence type="ECO:0000256" key="5">
    <source>
        <dbReference type="SAM" id="MobiDB-lite"/>
    </source>
</evidence>
<dbReference type="PANTHER" id="PTHR30537:SF74">
    <property type="entry name" value="HTH-TYPE TRANSCRIPTIONAL REGULATOR TRPI"/>
    <property type="match status" value="1"/>
</dbReference>
<dbReference type="InterPro" id="IPR036390">
    <property type="entry name" value="WH_DNA-bd_sf"/>
</dbReference>
<keyword evidence="8" id="KW-1185">Reference proteome</keyword>
<dbReference type="Gene3D" id="3.40.190.290">
    <property type="match status" value="1"/>
</dbReference>
<dbReference type="InterPro" id="IPR000847">
    <property type="entry name" value="LysR_HTH_N"/>
</dbReference>
<organism evidence="7 8">
    <name type="scientific">Noviherbaspirillum denitrificans</name>
    <dbReference type="NCBI Taxonomy" id="1968433"/>
    <lineage>
        <taxon>Bacteria</taxon>
        <taxon>Pseudomonadati</taxon>
        <taxon>Pseudomonadota</taxon>
        <taxon>Betaproteobacteria</taxon>
        <taxon>Burkholderiales</taxon>
        <taxon>Oxalobacteraceae</taxon>
        <taxon>Noviherbaspirillum</taxon>
    </lineage>
</organism>
<comment type="similarity">
    <text evidence="1">Belongs to the LysR transcriptional regulatory family.</text>
</comment>
<feature type="domain" description="HTH lysR-type" evidence="6">
    <location>
        <begin position="1"/>
        <end position="59"/>
    </location>
</feature>
<dbReference type="GO" id="GO:0043565">
    <property type="term" value="F:sequence-specific DNA binding"/>
    <property type="evidence" value="ECO:0007669"/>
    <property type="project" value="TreeGrafter"/>
</dbReference>
<keyword evidence="4" id="KW-0804">Transcription</keyword>
<evidence type="ECO:0000256" key="3">
    <source>
        <dbReference type="ARBA" id="ARBA00023125"/>
    </source>
</evidence>
<dbReference type="CDD" id="cd08422">
    <property type="entry name" value="PBP2_CrgA_like"/>
    <property type="match status" value="1"/>
</dbReference>
<evidence type="ECO:0000256" key="4">
    <source>
        <dbReference type="ARBA" id="ARBA00023163"/>
    </source>
</evidence>
<dbReference type="AlphaFoldDB" id="A0A254T9L4"/>
<evidence type="ECO:0000256" key="1">
    <source>
        <dbReference type="ARBA" id="ARBA00009437"/>
    </source>
</evidence>
<proteinExistence type="inferred from homology"/>
<keyword evidence="2" id="KW-0805">Transcription regulation</keyword>
<gene>
    <name evidence="7" type="ORF">AYR66_07320</name>
</gene>
<accession>A0A254T9L4</accession>
<feature type="region of interest" description="Disordered" evidence="5">
    <location>
        <begin position="300"/>
        <end position="319"/>
    </location>
</feature>
<dbReference type="PROSITE" id="PS50931">
    <property type="entry name" value="HTH_LYSR"/>
    <property type="match status" value="1"/>
</dbReference>
<dbReference type="Proteomes" id="UP000197535">
    <property type="component" value="Unassembled WGS sequence"/>
</dbReference>
<dbReference type="Pfam" id="PF00126">
    <property type="entry name" value="HTH_1"/>
    <property type="match status" value="1"/>
</dbReference>
<dbReference type="EMBL" id="LSTO01000001">
    <property type="protein sequence ID" value="OWW19341.1"/>
    <property type="molecule type" value="Genomic_DNA"/>
</dbReference>
<dbReference type="PRINTS" id="PR00039">
    <property type="entry name" value="HTHLYSR"/>
</dbReference>
<dbReference type="Gene3D" id="1.10.10.10">
    <property type="entry name" value="Winged helix-like DNA-binding domain superfamily/Winged helix DNA-binding domain"/>
    <property type="match status" value="1"/>
</dbReference>
<evidence type="ECO:0000313" key="8">
    <source>
        <dbReference type="Proteomes" id="UP000197535"/>
    </source>
</evidence>
<dbReference type="SUPFAM" id="SSF46785">
    <property type="entry name" value="Winged helix' DNA-binding domain"/>
    <property type="match status" value="1"/>
</dbReference>
<protein>
    <recommendedName>
        <fullName evidence="6">HTH lysR-type domain-containing protein</fullName>
    </recommendedName>
</protein>
<dbReference type="RefSeq" id="WP_088706255.1">
    <property type="nucleotide sequence ID" value="NZ_LSTO01000001.1"/>
</dbReference>
<sequence>MDKFRAAEYFVVAAREGSLSAAARQLEVSVAAVSKLIAHLEKELGTRLFERKARGLVLTSQGIDYLAACEQALGNLSEAEQTLKLHASSLDGTLTIGLPSQIAQHWILPALPIFHRRYPGLALNLRTINRVAEAAGQAIDLFVLMGWHDEPNLVRQLLGANRMMVCASPAYWADHVVPSRPEELAAHTCHLFRNPMGTVLDLWEFERGDERVSVTLSGWLSSDHRDTILAAALAGHGVVRLSELTTQPFLRSGQLVPVLTDWKVIGTPPVQLFYPFSHRNTPRVKAFIDFLVDLFPGEKQQPQQPQWWGQRRTRASGGR</sequence>
<dbReference type="InterPro" id="IPR005119">
    <property type="entry name" value="LysR_subst-bd"/>
</dbReference>
<feature type="compositionally biased region" description="Low complexity" evidence="5">
    <location>
        <begin position="300"/>
        <end position="310"/>
    </location>
</feature>